<feature type="transmembrane region" description="Helical" evidence="12">
    <location>
        <begin position="525"/>
        <end position="545"/>
    </location>
</feature>
<keyword evidence="3" id="KW-1003">Cell membrane</keyword>
<keyword evidence="17" id="KW-1185">Reference proteome</keyword>
<dbReference type="CDD" id="cd07328">
    <property type="entry name" value="M48_Ste24p_like"/>
    <property type="match status" value="1"/>
</dbReference>
<evidence type="ECO:0000256" key="12">
    <source>
        <dbReference type="SAM" id="Phobius"/>
    </source>
</evidence>
<evidence type="ECO:0000256" key="5">
    <source>
        <dbReference type="ARBA" id="ARBA00022692"/>
    </source>
</evidence>
<feature type="transmembrane region" description="Helical" evidence="12">
    <location>
        <begin position="46"/>
        <end position="68"/>
    </location>
</feature>
<comment type="caution">
    <text evidence="15">The sequence shown here is derived from an EMBL/GenBank/DDBJ whole genome shotgun (WGS) entry which is preliminary data.</text>
</comment>
<dbReference type="Proteomes" id="UP000534677">
    <property type="component" value="Unassembled WGS sequence"/>
</dbReference>
<evidence type="ECO:0000256" key="4">
    <source>
        <dbReference type="ARBA" id="ARBA00022670"/>
    </source>
</evidence>
<dbReference type="InterPro" id="IPR001915">
    <property type="entry name" value="Peptidase_M48"/>
</dbReference>
<evidence type="ECO:0000256" key="2">
    <source>
        <dbReference type="ARBA" id="ARBA00004651"/>
    </source>
</evidence>
<keyword evidence="6" id="KW-0479">Metal-binding</keyword>
<feature type="domain" description="Peptidase M48" evidence="13">
    <location>
        <begin position="236"/>
        <end position="412"/>
    </location>
</feature>
<organism evidence="15 16">
    <name type="scientific">Pseudomonas cremoris</name>
    <dbReference type="NCBI Taxonomy" id="2724178"/>
    <lineage>
        <taxon>Bacteria</taxon>
        <taxon>Pseudomonadati</taxon>
        <taxon>Pseudomonadota</taxon>
        <taxon>Gammaproteobacteria</taxon>
        <taxon>Pseudomonadales</taxon>
        <taxon>Pseudomonadaceae</taxon>
        <taxon>Pseudomonas</taxon>
    </lineage>
</organism>
<evidence type="ECO:0000313" key="14">
    <source>
        <dbReference type="EMBL" id="MBC2380169.1"/>
    </source>
</evidence>
<evidence type="ECO:0000256" key="8">
    <source>
        <dbReference type="ARBA" id="ARBA00022833"/>
    </source>
</evidence>
<name>A0A7X1DXK1_9PSED</name>
<dbReference type="PANTHER" id="PTHR43221:SF1">
    <property type="entry name" value="PROTEASE HTPX"/>
    <property type="match status" value="1"/>
</dbReference>
<evidence type="ECO:0000256" key="7">
    <source>
        <dbReference type="ARBA" id="ARBA00022801"/>
    </source>
</evidence>
<evidence type="ECO:0000256" key="9">
    <source>
        <dbReference type="ARBA" id="ARBA00022989"/>
    </source>
</evidence>
<proteinExistence type="predicted"/>
<feature type="transmembrane region" description="Helical" evidence="12">
    <location>
        <begin position="132"/>
        <end position="151"/>
    </location>
</feature>
<dbReference type="PANTHER" id="PTHR43221">
    <property type="entry name" value="PROTEASE HTPX"/>
    <property type="match status" value="1"/>
</dbReference>
<dbReference type="EMBL" id="JAAXCY010000002">
    <property type="protein sequence ID" value="MBC2405519.1"/>
    <property type="molecule type" value="Genomic_DNA"/>
</dbReference>
<feature type="transmembrane region" description="Helical" evidence="12">
    <location>
        <begin position="492"/>
        <end position="513"/>
    </location>
</feature>
<evidence type="ECO:0000313" key="15">
    <source>
        <dbReference type="EMBL" id="MBC2405519.1"/>
    </source>
</evidence>
<accession>A0A7X1DXK1</accession>
<keyword evidence="8" id="KW-0862">Zinc</keyword>
<dbReference type="AlphaFoldDB" id="A0A7X1DXK1"/>
<sequence>MNALKLIALLIVFPLLLAATGAWELQRIDMDAMGVAHGLNRVQLLLAPGVVFFGLLSALIGAGALAWIHRAGKRAQQSQVMLISAFLEGRQLLPGWLVGHIVTVSVAVVLVLAYECLALWKQGSLSSFEVKLALLALLGEAFCVYGVWLLLKRCRGLLKMFEPTPRQMFGQLVRPDQAPQLWRQVEAWAGQMGALPPEHIVVSLSPGFHITACETWLYPEGLALQGRTLHLPLCYLALLSREEVGSIVGHELAHFVGDKAEYSQRFLPLFDGARRNLENLAANLQECSPLEARLLKPVALFGNHFLAQMHNAALALGHNRHYEADAAAASLAGNTTLASALLRMAVLGPQVKTLLETYLDLNKHNWPAVEDIAWQAITELQHRELKLSNHDLINPLPHPTHRLPATGERLKALGVPVQDVLASATRSTSTPVANAALDAWFSDALTLCRQLSVERVTAAVNQDTQYTEELETLASAVEGEFTLHEGARLRGIVIVAIALPCAALLLFLLMLNGLAPGRFSEDKVLAFWVAAGLACLGLVWGARLIKRSPLTALRITPDHLFYNNLAQPLPIRDIAKVEVVDSAGLYVFVHLEPDAPWPAARATGFGVPGVWRQKWHRVLTLRTEYLCIDGERVHSSDVLNLLVDYINASRAREQLQQQAPRVPEAATQRDFSV</sequence>
<keyword evidence="9 12" id="KW-1133">Transmembrane helix</keyword>
<keyword evidence="4" id="KW-0645">Protease</keyword>
<dbReference type="InterPro" id="IPR050083">
    <property type="entry name" value="HtpX_protease"/>
</dbReference>
<evidence type="ECO:0000313" key="16">
    <source>
        <dbReference type="Proteomes" id="UP000520513"/>
    </source>
</evidence>
<comment type="subcellular location">
    <subcellularLocation>
        <location evidence="2">Cell membrane</location>
        <topology evidence="2">Multi-pass membrane protein</topology>
    </subcellularLocation>
</comment>
<comment type="cofactor">
    <cofactor evidence="1">
        <name>Zn(2+)</name>
        <dbReference type="ChEBI" id="CHEBI:29105"/>
    </cofactor>
</comment>
<evidence type="ECO:0000256" key="3">
    <source>
        <dbReference type="ARBA" id="ARBA00022475"/>
    </source>
</evidence>
<dbReference type="Pfam" id="PF01435">
    <property type="entry name" value="Peptidase_M48"/>
    <property type="match status" value="1"/>
</dbReference>
<gene>
    <name evidence="14" type="ORF">HF209_04380</name>
    <name evidence="15" type="ORF">HF257_05855</name>
</gene>
<keyword evidence="7" id="KW-0378">Hydrolase</keyword>
<evidence type="ECO:0000256" key="11">
    <source>
        <dbReference type="ARBA" id="ARBA00023136"/>
    </source>
</evidence>
<feature type="transmembrane region" description="Helical" evidence="12">
    <location>
        <begin position="96"/>
        <end position="120"/>
    </location>
</feature>
<keyword evidence="5 12" id="KW-0812">Transmembrane</keyword>
<keyword evidence="11 12" id="KW-0472">Membrane</keyword>
<protein>
    <submittedName>
        <fullName evidence="15">Peptidase M48, Ste24p</fullName>
    </submittedName>
</protein>
<dbReference type="GO" id="GO:0005886">
    <property type="term" value="C:plasma membrane"/>
    <property type="evidence" value="ECO:0007669"/>
    <property type="project" value="UniProtKB-SubCell"/>
</dbReference>
<reference evidence="16 17" key="1">
    <citation type="submission" date="2020-04" db="EMBL/GenBank/DDBJ databases">
        <title>Pseudomonas crami sp. nov., a novel proteolytic bacterial species isolated from cream.</title>
        <authorList>
            <person name="Hofmann K."/>
            <person name="Woller A."/>
            <person name="Huptas C."/>
            <person name="Wenning M."/>
            <person name="Scherer S."/>
            <person name="Doll E.V."/>
        </authorList>
    </citation>
    <scope>NUCLEOTIDE SEQUENCE [LARGE SCALE GENOMIC DNA]</scope>
    <source>
        <strain evidence="14 17">WS 5096</strain>
        <strain evidence="15 16">WS 5106</strain>
    </source>
</reference>
<evidence type="ECO:0000259" key="13">
    <source>
        <dbReference type="Pfam" id="PF01435"/>
    </source>
</evidence>
<dbReference type="EMBL" id="JAAXCZ010000002">
    <property type="protein sequence ID" value="MBC2380169.1"/>
    <property type="molecule type" value="Genomic_DNA"/>
</dbReference>
<evidence type="ECO:0000256" key="10">
    <source>
        <dbReference type="ARBA" id="ARBA00023049"/>
    </source>
</evidence>
<dbReference type="GO" id="GO:0046872">
    <property type="term" value="F:metal ion binding"/>
    <property type="evidence" value="ECO:0007669"/>
    <property type="project" value="UniProtKB-KW"/>
</dbReference>
<evidence type="ECO:0000256" key="6">
    <source>
        <dbReference type="ARBA" id="ARBA00022723"/>
    </source>
</evidence>
<evidence type="ECO:0000313" key="17">
    <source>
        <dbReference type="Proteomes" id="UP000534677"/>
    </source>
</evidence>
<dbReference type="Proteomes" id="UP000520513">
    <property type="component" value="Unassembled WGS sequence"/>
</dbReference>
<keyword evidence="10" id="KW-0482">Metalloprotease</keyword>
<dbReference type="RefSeq" id="WP_185704655.1">
    <property type="nucleotide sequence ID" value="NZ_JAAXCY010000002.1"/>
</dbReference>
<dbReference type="GO" id="GO:0004222">
    <property type="term" value="F:metalloendopeptidase activity"/>
    <property type="evidence" value="ECO:0007669"/>
    <property type="project" value="InterPro"/>
</dbReference>
<dbReference type="GO" id="GO:0006508">
    <property type="term" value="P:proteolysis"/>
    <property type="evidence" value="ECO:0007669"/>
    <property type="project" value="UniProtKB-KW"/>
</dbReference>
<evidence type="ECO:0000256" key="1">
    <source>
        <dbReference type="ARBA" id="ARBA00001947"/>
    </source>
</evidence>